<feature type="transmembrane region" description="Helical" evidence="1">
    <location>
        <begin position="123"/>
        <end position="143"/>
    </location>
</feature>
<reference evidence="2" key="1">
    <citation type="submission" date="2021-06" db="EMBL/GenBank/DDBJ databases">
        <title>Emergence of genetically related NDM-1-producing Providencia rettgeri strains in Argentina.</title>
        <authorList>
            <person name="Pasteran F."/>
            <person name="Meo A."/>
            <person name="Gomez S."/>
            <person name="Derdoy L."/>
            <person name="Albronoz E."/>
            <person name="Faccone D."/>
            <person name="Guerriero L."/>
            <person name="Archuby D."/>
            <person name="Tarzia A."/>
            <person name="Lopez M."/>
            <person name="Corso A."/>
        </authorList>
    </citation>
    <scope>NUCLEOTIDE SEQUENCE</scope>
    <source>
        <strain evidence="2">PreM15628</strain>
    </source>
</reference>
<keyword evidence="1" id="KW-1133">Transmembrane helix</keyword>
<dbReference type="AlphaFoldDB" id="A0AAJ4TI14"/>
<dbReference type="EMBL" id="CP076405">
    <property type="protein sequence ID" value="QWQ20239.2"/>
    <property type="molecule type" value="Genomic_DNA"/>
</dbReference>
<dbReference type="CDD" id="cd03386">
    <property type="entry name" value="PAP2_Aur1_like"/>
    <property type="match status" value="1"/>
</dbReference>
<feature type="transmembrane region" description="Helical" evidence="1">
    <location>
        <begin position="150"/>
        <end position="168"/>
    </location>
</feature>
<evidence type="ECO:0000313" key="2">
    <source>
        <dbReference type="EMBL" id="QWQ20239.2"/>
    </source>
</evidence>
<keyword evidence="1" id="KW-0472">Membrane</keyword>
<protein>
    <submittedName>
        <fullName evidence="2">Phosphatase PAP2 family protein</fullName>
    </submittedName>
</protein>
<feature type="transmembrane region" description="Helical" evidence="1">
    <location>
        <begin position="53"/>
        <end position="72"/>
    </location>
</feature>
<proteinExistence type="predicted"/>
<dbReference type="GO" id="GO:0016020">
    <property type="term" value="C:membrane"/>
    <property type="evidence" value="ECO:0007669"/>
    <property type="project" value="UniProtKB-SubCell"/>
</dbReference>
<evidence type="ECO:0000256" key="1">
    <source>
        <dbReference type="SAM" id="Phobius"/>
    </source>
</evidence>
<feature type="transmembrane region" description="Helical" evidence="1">
    <location>
        <begin position="84"/>
        <end position="103"/>
    </location>
</feature>
<sequence>MNNRELFTRFIYCLLGWGTVGIVYQYTGQVTGQAHILLPSKLDNAVPFSPDAIWLYLSFFLFIPLGYFLCPLRKARPLMYAMQLCALVSGAVYLCYPTTMLYHDYDLSTLSGLALSALMNIDSPQNLLPSLHVSLTLVVLNALWSTQQKFRTVLAVIWALAICASVLVLKRHLFIDVVTGALTACGALVIVHTAKFVLKRNTNEWINLSDCFHVSGCGRRRFGDSQNTKRNR</sequence>
<accession>A0AAJ4TI14</accession>
<feature type="transmembrane region" description="Helical" evidence="1">
    <location>
        <begin position="174"/>
        <end position="198"/>
    </location>
</feature>
<organism evidence="2 3">
    <name type="scientific">Providencia rettgeri</name>
    <dbReference type="NCBI Taxonomy" id="587"/>
    <lineage>
        <taxon>Bacteria</taxon>
        <taxon>Pseudomonadati</taxon>
        <taxon>Pseudomonadota</taxon>
        <taxon>Gammaproteobacteria</taxon>
        <taxon>Enterobacterales</taxon>
        <taxon>Morganellaceae</taxon>
        <taxon>Providencia</taxon>
    </lineage>
</organism>
<gene>
    <name evidence="2" type="ORF">KOF27_16820</name>
</gene>
<evidence type="ECO:0000313" key="3">
    <source>
        <dbReference type="Proteomes" id="UP000682358"/>
    </source>
</evidence>
<name>A0AAJ4TI14_PRORE</name>
<dbReference type="Gene3D" id="1.20.144.10">
    <property type="entry name" value="Phosphatidic acid phosphatase type 2/haloperoxidase"/>
    <property type="match status" value="1"/>
</dbReference>
<keyword evidence="1" id="KW-0812">Transmembrane</keyword>
<dbReference type="Proteomes" id="UP000682358">
    <property type="component" value="Chromosome"/>
</dbReference>
<feature type="transmembrane region" description="Helical" evidence="1">
    <location>
        <begin position="7"/>
        <end position="27"/>
    </location>
</feature>